<protein>
    <submittedName>
        <fullName evidence="2">Uncharacterized protein</fullName>
    </submittedName>
</protein>
<gene>
    <name evidence="2" type="ORF">TCAL_12296</name>
</gene>
<comment type="caution">
    <text evidence="2">The sequence shown here is derived from an EMBL/GenBank/DDBJ whole genome shotgun (WGS) entry which is preliminary data.</text>
</comment>
<evidence type="ECO:0000313" key="3">
    <source>
        <dbReference type="Proteomes" id="UP000318571"/>
    </source>
</evidence>
<keyword evidence="3" id="KW-1185">Reference proteome</keyword>
<dbReference type="Proteomes" id="UP000318571">
    <property type="component" value="Chromosome 10"/>
</dbReference>
<keyword evidence="1" id="KW-0732">Signal</keyword>
<proteinExistence type="predicted"/>
<name>A0A553NFH0_TIGCA</name>
<feature type="signal peptide" evidence="1">
    <location>
        <begin position="1"/>
        <end position="22"/>
    </location>
</feature>
<sequence>MRFISTCAAVLIAMSIVSIVRESDCLTQEERSFLSSELRSWLVEANQGLIQPEYATLPADQSAFVSLLDRRLRNDGKAQGKSGDKWNNIGMHNLFRLDKRSRL</sequence>
<accession>A0A553NFH0</accession>
<evidence type="ECO:0000313" key="2">
    <source>
        <dbReference type="EMBL" id="TRY64148.1"/>
    </source>
</evidence>
<evidence type="ECO:0000256" key="1">
    <source>
        <dbReference type="SAM" id="SignalP"/>
    </source>
</evidence>
<dbReference type="AlphaFoldDB" id="A0A553NFH0"/>
<feature type="chain" id="PRO_5022117194" evidence="1">
    <location>
        <begin position="23"/>
        <end position="103"/>
    </location>
</feature>
<dbReference type="EMBL" id="VCGU01000458">
    <property type="protein sequence ID" value="TRY64148.1"/>
    <property type="molecule type" value="Genomic_DNA"/>
</dbReference>
<reference evidence="2 3" key="1">
    <citation type="journal article" date="2018" name="Nat. Ecol. Evol.">
        <title>Genomic signatures of mitonuclear coevolution across populations of Tigriopus californicus.</title>
        <authorList>
            <person name="Barreto F.S."/>
            <person name="Watson E.T."/>
            <person name="Lima T.G."/>
            <person name="Willett C.S."/>
            <person name="Edmands S."/>
            <person name="Li W."/>
            <person name="Burton R.S."/>
        </authorList>
    </citation>
    <scope>NUCLEOTIDE SEQUENCE [LARGE SCALE GENOMIC DNA]</scope>
    <source>
        <strain evidence="2 3">San Diego</strain>
    </source>
</reference>
<organism evidence="2 3">
    <name type="scientific">Tigriopus californicus</name>
    <name type="common">Marine copepod</name>
    <dbReference type="NCBI Taxonomy" id="6832"/>
    <lineage>
        <taxon>Eukaryota</taxon>
        <taxon>Metazoa</taxon>
        <taxon>Ecdysozoa</taxon>
        <taxon>Arthropoda</taxon>
        <taxon>Crustacea</taxon>
        <taxon>Multicrustacea</taxon>
        <taxon>Hexanauplia</taxon>
        <taxon>Copepoda</taxon>
        <taxon>Harpacticoida</taxon>
        <taxon>Harpacticidae</taxon>
        <taxon>Tigriopus</taxon>
    </lineage>
</organism>